<proteinExistence type="predicted"/>
<dbReference type="InterPro" id="IPR050377">
    <property type="entry name" value="Radical_SAM_PqqE_MftC-like"/>
</dbReference>
<evidence type="ECO:0000313" key="7">
    <source>
        <dbReference type="EMBL" id="AWZ39398.1"/>
    </source>
</evidence>
<dbReference type="GO" id="GO:0046872">
    <property type="term" value="F:metal ion binding"/>
    <property type="evidence" value="ECO:0007669"/>
    <property type="project" value="UniProtKB-KW"/>
</dbReference>
<keyword evidence="4" id="KW-0408">Iron</keyword>
<evidence type="ECO:0000256" key="2">
    <source>
        <dbReference type="ARBA" id="ARBA00022691"/>
    </source>
</evidence>
<dbReference type="KEGG" id="lmur:CPS94_10945"/>
<evidence type="ECO:0000256" key="4">
    <source>
        <dbReference type="ARBA" id="ARBA00023004"/>
    </source>
</evidence>
<keyword evidence="2" id="KW-0949">S-adenosyl-L-methionine</keyword>
<keyword evidence="3" id="KW-0479">Metal-binding</keyword>
<dbReference type="InterPro" id="IPR013785">
    <property type="entry name" value="Aldolase_TIM"/>
</dbReference>
<feature type="domain" description="Radical SAM core" evidence="6">
    <location>
        <begin position="78"/>
        <end position="295"/>
    </location>
</feature>
<dbReference type="AlphaFoldDB" id="A0AAD0PCM4"/>
<dbReference type="SFLD" id="SFLDG01067">
    <property type="entry name" value="SPASM/twitch_domain_containing"/>
    <property type="match status" value="1"/>
</dbReference>
<evidence type="ECO:0000259" key="6">
    <source>
        <dbReference type="PROSITE" id="PS51918"/>
    </source>
</evidence>
<dbReference type="EMBL" id="CP023565">
    <property type="protein sequence ID" value="AWZ39398.1"/>
    <property type="molecule type" value="Genomic_DNA"/>
</dbReference>
<evidence type="ECO:0000313" key="8">
    <source>
        <dbReference type="EMBL" id="AWZ39630.1"/>
    </source>
</evidence>
<dbReference type="GO" id="GO:0016491">
    <property type="term" value="F:oxidoreductase activity"/>
    <property type="evidence" value="ECO:0007669"/>
    <property type="project" value="InterPro"/>
</dbReference>
<dbReference type="SFLD" id="SFLDG01386">
    <property type="entry name" value="main_SPASM_domain-containing"/>
    <property type="match status" value="1"/>
</dbReference>
<protein>
    <recommendedName>
        <fullName evidence="6">Radical SAM core domain-containing protein</fullName>
    </recommendedName>
</protein>
<keyword evidence="9" id="KW-1185">Reference proteome</keyword>
<evidence type="ECO:0000256" key="1">
    <source>
        <dbReference type="ARBA" id="ARBA00001966"/>
    </source>
</evidence>
<dbReference type="Pfam" id="PF13186">
    <property type="entry name" value="SPASM"/>
    <property type="match status" value="1"/>
</dbReference>
<accession>A0AAD0PCM4</accession>
<comment type="cofactor">
    <cofactor evidence="1">
        <name>[4Fe-4S] cluster</name>
        <dbReference type="ChEBI" id="CHEBI:49883"/>
    </cofactor>
</comment>
<dbReference type="Pfam" id="PF04055">
    <property type="entry name" value="Radical_SAM"/>
    <property type="match status" value="1"/>
</dbReference>
<dbReference type="SFLD" id="SFLDG01384">
    <property type="entry name" value="thioether_bond_formation_requi"/>
    <property type="match status" value="1"/>
</dbReference>
<dbReference type="Proteomes" id="UP000250153">
    <property type="component" value="Chromosome"/>
</dbReference>
<keyword evidence="5" id="KW-0411">Iron-sulfur</keyword>
<dbReference type="PROSITE" id="PS51918">
    <property type="entry name" value="RADICAL_SAM"/>
    <property type="match status" value="1"/>
</dbReference>
<dbReference type="Proteomes" id="UP000250143">
    <property type="component" value="Chromosome"/>
</dbReference>
<dbReference type="InterPro" id="IPR058240">
    <property type="entry name" value="rSAM_sf"/>
</dbReference>
<dbReference type="InterPro" id="IPR023885">
    <property type="entry name" value="4Fe4S-binding_SPASM_dom"/>
</dbReference>
<dbReference type="PANTHER" id="PTHR11228">
    <property type="entry name" value="RADICAL SAM DOMAIN PROTEIN"/>
    <property type="match status" value="1"/>
</dbReference>
<name>A0AAD0PCM4_9LACO</name>
<evidence type="ECO:0000256" key="3">
    <source>
        <dbReference type="ARBA" id="ARBA00022723"/>
    </source>
</evidence>
<organism evidence="7 10">
    <name type="scientific">Ligilactobacillus murinus</name>
    <dbReference type="NCBI Taxonomy" id="1622"/>
    <lineage>
        <taxon>Bacteria</taxon>
        <taxon>Bacillati</taxon>
        <taxon>Bacillota</taxon>
        <taxon>Bacilli</taxon>
        <taxon>Lactobacillales</taxon>
        <taxon>Lactobacillaceae</taxon>
        <taxon>Ligilactobacillus</taxon>
    </lineage>
</organism>
<dbReference type="InterPro" id="IPR007197">
    <property type="entry name" value="rSAM"/>
</dbReference>
<evidence type="ECO:0000313" key="10">
    <source>
        <dbReference type="Proteomes" id="UP000250153"/>
    </source>
</evidence>
<gene>
    <name evidence="8" type="ORF">CPQ89_00570</name>
    <name evidence="7" type="ORF">CPS94_10945</name>
</gene>
<dbReference type="GO" id="GO:0051536">
    <property type="term" value="F:iron-sulfur cluster binding"/>
    <property type="evidence" value="ECO:0007669"/>
    <property type="project" value="UniProtKB-KW"/>
</dbReference>
<dbReference type="SUPFAM" id="SSF102114">
    <property type="entry name" value="Radical SAM enzymes"/>
    <property type="match status" value="1"/>
</dbReference>
<dbReference type="SFLD" id="SFLDS00029">
    <property type="entry name" value="Radical_SAM"/>
    <property type="match status" value="1"/>
</dbReference>
<dbReference type="NCBIfam" id="TIGR04085">
    <property type="entry name" value="rSAM_more_4Fe4S"/>
    <property type="match status" value="1"/>
</dbReference>
<sequence>MEIVFINDNIAVLHSKNTELLFNFDNGVVAGVTREAVELLDNLRKGNISKDGLNGEEKEFFEFLKDNEFISEKQFVARKAPISAYIHLTNKCNLHCVGCYSLDEKRNKYKDMTTEEIKQAIFQLRDVGVENLVFSGGEPLLTRNIIEIVRYAKIDCKFPNLILITNGTIFNKKILSELSKYIDTVSVSLDTYCSEGKPFLRDPNIFDKIMRSIGWLKETGNNVNILPTIHHLNSKYLEEYVKLADKLGVTISFSILSACFEGELLNYLPNNKDLRTISQFMKNTDMAIEDSSIFEKFHAENYCGAGKTMISVGTDGNVYPCHMLMYEEFCLGNVRKNSLKYILEHSHKLKTFRNLSVDKLSGNCTECQFRYFCGGGCRARSYMKYGNVVSQDPYCELFRDYYSDTTKEIFGQ</sequence>
<reference evidence="9 10" key="1">
    <citation type="submission" date="2017-09" db="EMBL/GenBank/DDBJ databases">
        <title>Predominant Lactobacillus spp. isolated from feces of mice subjected to short-term calorie restriction.</title>
        <authorList>
            <person name="Zhang C."/>
            <person name="Zhao L."/>
            <person name="Pan F."/>
        </authorList>
    </citation>
    <scope>NUCLEOTIDE SEQUENCE [LARGE SCALE GENOMIC DNA]</scope>
    <source>
        <strain evidence="8 9">CR141</strain>
        <strain evidence="7 10">CR147</strain>
    </source>
</reference>
<evidence type="ECO:0000313" key="9">
    <source>
        <dbReference type="Proteomes" id="UP000250143"/>
    </source>
</evidence>
<dbReference type="EMBL" id="CP023566">
    <property type="protein sequence ID" value="AWZ39630.1"/>
    <property type="molecule type" value="Genomic_DNA"/>
</dbReference>
<dbReference type="Gene3D" id="3.20.20.70">
    <property type="entry name" value="Aldolase class I"/>
    <property type="match status" value="1"/>
</dbReference>
<dbReference type="PANTHER" id="PTHR11228:SF35">
    <property type="entry name" value="MOLYBDENUM COFACTOR BIOSYNTHESIS PROTEIN A-RELATED"/>
    <property type="match status" value="1"/>
</dbReference>
<evidence type="ECO:0000256" key="5">
    <source>
        <dbReference type="ARBA" id="ARBA00023014"/>
    </source>
</evidence>
<dbReference type="InterPro" id="IPR023867">
    <property type="entry name" value="Sulphatase_maturase_rSAM"/>
</dbReference>
<dbReference type="CDD" id="cd01335">
    <property type="entry name" value="Radical_SAM"/>
    <property type="match status" value="1"/>
</dbReference>